<evidence type="ECO:0000256" key="1">
    <source>
        <dbReference type="ARBA" id="ARBA00022490"/>
    </source>
</evidence>
<dbReference type="Gramene" id="Psat06G0355100-T1">
    <property type="protein sequence ID" value="KAI5397772.1"/>
    <property type="gene ID" value="KIW84_063551"/>
</dbReference>
<proteinExistence type="predicted"/>
<keyword evidence="2" id="KW-0324">Glycolysis</keyword>
<reference evidence="3 4" key="1">
    <citation type="journal article" date="2022" name="Nat. Genet.">
        <title>Improved pea reference genome and pan-genome highlight genomic features and evolutionary characteristics.</title>
        <authorList>
            <person name="Yang T."/>
            <person name="Liu R."/>
            <person name="Luo Y."/>
            <person name="Hu S."/>
            <person name="Wang D."/>
            <person name="Wang C."/>
            <person name="Pandey M.K."/>
            <person name="Ge S."/>
            <person name="Xu Q."/>
            <person name="Li N."/>
            <person name="Li G."/>
            <person name="Huang Y."/>
            <person name="Saxena R.K."/>
            <person name="Ji Y."/>
            <person name="Li M."/>
            <person name="Yan X."/>
            <person name="He Y."/>
            <person name="Liu Y."/>
            <person name="Wang X."/>
            <person name="Xiang C."/>
            <person name="Varshney R.K."/>
            <person name="Ding H."/>
            <person name="Gao S."/>
            <person name="Zong X."/>
        </authorList>
    </citation>
    <scope>NUCLEOTIDE SEQUENCE [LARGE SCALE GENOMIC DNA]</scope>
    <source>
        <strain evidence="3 4">cv. Zhongwan 6</strain>
    </source>
</reference>
<evidence type="ECO:0000256" key="2">
    <source>
        <dbReference type="ARBA" id="ARBA00023152"/>
    </source>
</evidence>
<dbReference type="PANTHER" id="PTHR43650">
    <property type="entry name" value="PYROPHOSPHATE--FRUCTOSE 6-PHOSPHATE 1-PHOSPHOTRANSFERASE"/>
    <property type="match status" value="1"/>
</dbReference>
<dbReference type="SUPFAM" id="SSF53784">
    <property type="entry name" value="Phosphofructokinase"/>
    <property type="match status" value="1"/>
</dbReference>
<dbReference type="GO" id="GO:0009749">
    <property type="term" value="P:response to glucose"/>
    <property type="evidence" value="ECO:0007669"/>
    <property type="project" value="TreeGrafter"/>
</dbReference>
<keyword evidence="4" id="KW-1185">Reference proteome</keyword>
<evidence type="ECO:0000313" key="4">
    <source>
        <dbReference type="Proteomes" id="UP001058974"/>
    </source>
</evidence>
<dbReference type="Proteomes" id="UP001058974">
    <property type="component" value="Chromosome 6"/>
</dbReference>
<dbReference type="GO" id="GO:0003872">
    <property type="term" value="F:6-phosphofructokinase activity"/>
    <property type="evidence" value="ECO:0007669"/>
    <property type="project" value="InterPro"/>
</dbReference>
<accession>A0A9D4WA55</accession>
<name>A0A9D4WA55_PEA</name>
<dbReference type="GO" id="GO:0015979">
    <property type="term" value="P:photosynthesis"/>
    <property type="evidence" value="ECO:0007669"/>
    <property type="project" value="TreeGrafter"/>
</dbReference>
<sequence>MATGGKRVQELKTWGGNMIEGIADAKNLAIKSVVRWLDLQLVLHPLLKVFLRILSPRHFFNEDWNTGGSGDNIIPLSNGNEASQVGSSDPVIESALKIYKNSIPQFEETNVGFDTSCKKISDAVQARAEQDKYHGVILLLEGRVESIPEIYALLKEIHVLLQQGVAADKIFVHLSPWASTLFEFLPPFIRRQLLLYTEPDDSTQSSQIETEKFLAYLVEGEINKVSERRHIQRKLQAQQDKQNLRFHKEKCKFRKTDTSPSIAAVVTLCCHMRLRISLPPLEDSNSDGIFILLYDKLIAGKKSIVLEPSG</sequence>
<dbReference type="Gene3D" id="3.40.50.460">
    <property type="entry name" value="Phosphofructokinase domain"/>
    <property type="match status" value="1"/>
</dbReference>
<evidence type="ECO:0000313" key="3">
    <source>
        <dbReference type="EMBL" id="KAI5397772.1"/>
    </source>
</evidence>
<gene>
    <name evidence="3" type="ORF">KIW84_063551</name>
</gene>
<dbReference type="EMBL" id="JAMSHJ010000006">
    <property type="protein sequence ID" value="KAI5397772.1"/>
    <property type="molecule type" value="Genomic_DNA"/>
</dbReference>
<dbReference type="AlphaFoldDB" id="A0A9D4WA55"/>
<dbReference type="GO" id="GO:0047334">
    <property type="term" value="F:diphosphate-fructose-6-phosphate 1-phosphotransferase activity"/>
    <property type="evidence" value="ECO:0007669"/>
    <property type="project" value="TreeGrafter"/>
</dbReference>
<keyword evidence="1" id="KW-0963">Cytoplasm</keyword>
<dbReference type="PANTHER" id="PTHR43650:SF17">
    <property type="entry name" value="PYROPHOSPHATE--FRUCTOSE 6-PHOSPHATE 1-PHOSPHOTRANSFERASE SUBUNIT ALPHA 1"/>
    <property type="match status" value="1"/>
</dbReference>
<organism evidence="3 4">
    <name type="scientific">Pisum sativum</name>
    <name type="common">Garden pea</name>
    <name type="synonym">Lathyrus oleraceus</name>
    <dbReference type="NCBI Taxonomy" id="3888"/>
    <lineage>
        <taxon>Eukaryota</taxon>
        <taxon>Viridiplantae</taxon>
        <taxon>Streptophyta</taxon>
        <taxon>Embryophyta</taxon>
        <taxon>Tracheophyta</taxon>
        <taxon>Spermatophyta</taxon>
        <taxon>Magnoliopsida</taxon>
        <taxon>eudicotyledons</taxon>
        <taxon>Gunneridae</taxon>
        <taxon>Pentapetalae</taxon>
        <taxon>rosids</taxon>
        <taxon>fabids</taxon>
        <taxon>Fabales</taxon>
        <taxon>Fabaceae</taxon>
        <taxon>Papilionoideae</taxon>
        <taxon>50 kb inversion clade</taxon>
        <taxon>NPAAA clade</taxon>
        <taxon>Hologalegina</taxon>
        <taxon>IRL clade</taxon>
        <taxon>Fabeae</taxon>
        <taxon>Lathyrus</taxon>
    </lineage>
</organism>
<protein>
    <submittedName>
        <fullName evidence="3">Uncharacterized protein</fullName>
    </submittedName>
</protein>
<dbReference type="InterPro" id="IPR035966">
    <property type="entry name" value="PKF_sf"/>
</dbReference>
<dbReference type="GO" id="GO:0005829">
    <property type="term" value="C:cytosol"/>
    <property type="evidence" value="ECO:0007669"/>
    <property type="project" value="TreeGrafter"/>
</dbReference>
<comment type="caution">
    <text evidence="3">The sequence shown here is derived from an EMBL/GenBank/DDBJ whole genome shotgun (WGS) entry which is preliminary data.</text>
</comment>